<organism evidence="4 5">
    <name type="scientific">Polymorphospora rubra</name>
    <dbReference type="NCBI Taxonomy" id="338584"/>
    <lineage>
        <taxon>Bacteria</taxon>
        <taxon>Bacillati</taxon>
        <taxon>Actinomycetota</taxon>
        <taxon>Actinomycetes</taxon>
        <taxon>Micromonosporales</taxon>
        <taxon>Micromonosporaceae</taxon>
        <taxon>Polymorphospora</taxon>
    </lineage>
</organism>
<dbReference type="KEGG" id="pry:Prubr_52520"/>
<evidence type="ECO:0000256" key="1">
    <source>
        <dbReference type="ARBA" id="ARBA00008635"/>
    </source>
</evidence>
<keyword evidence="2 3" id="KW-0479">Metal-binding</keyword>
<sequence length="169" mass="18969">MGDFEILFEHHIWATRALIEHCQTLTPEQLALSTPGTYGAIVPTITHIIAEDQRLLRRLTGEAAEVPVVEEESFTLAELHAVWAGQSERWRDVLRRREEMEVTLPPRGPWPEVTGARPLVLLEALQHGNDHRTHVCSVLGAYGLTVPFLCGWMFWRSTGRVTAAEPATA</sequence>
<gene>
    <name evidence="4" type="ORF">Prubr_52520</name>
</gene>
<evidence type="ECO:0000313" key="5">
    <source>
        <dbReference type="Proteomes" id="UP000680866"/>
    </source>
</evidence>
<dbReference type="Pfam" id="PF05163">
    <property type="entry name" value="DinB"/>
    <property type="match status" value="1"/>
</dbReference>
<evidence type="ECO:0008006" key="6">
    <source>
        <dbReference type="Google" id="ProtNLM"/>
    </source>
</evidence>
<dbReference type="InterPro" id="IPR034660">
    <property type="entry name" value="DinB/YfiT-like"/>
</dbReference>
<dbReference type="InterPro" id="IPR007837">
    <property type="entry name" value="DinB"/>
</dbReference>
<dbReference type="Gene3D" id="1.20.120.450">
    <property type="entry name" value="dinb family like domain"/>
    <property type="match status" value="1"/>
</dbReference>
<dbReference type="SUPFAM" id="SSF109854">
    <property type="entry name" value="DinB/YfiT-like putative metalloenzymes"/>
    <property type="match status" value="1"/>
</dbReference>
<feature type="binding site" evidence="3">
    <location>
        <position position="47"/>
    </location>
    <ligand>
        <name>a divalent metal cation</name>
        <dbReference type="ChEBI" id="CHEBI:60240"/>
    </ligand>
</feature>
<dbReference type="AlphaFoldDB" id="A0A810N3G8"/>
<proteinExistence type="inferred from homology"/>
<accession>A0A810N3G8</accession>
<feature type="binding site" evidence="3">
    <location>
        <position position="131"/>
    </location>
    <ligand>
        <name>a divalent metal cation</name>
        <dbReference type="ChEBI" id="CHEBI:60240"/>
    </ligand>
</feature>
<evidence type="ECO:0000256" key="2">
    <source>
        <dbReference type="ARBA" id="ARBA00022723"/>
    </source>
</evidence>
<evidence type="ECO:0000256" key="3">
    <source>
        <dbReference type="PIRSR" id="PIRSR607837-1"/>
    </source>
</evidence>
<comment type="similarity">
    <text evidence="1">Belongs to the DinB family.</text>
</comment>
<dbReference type="GO" id="GO:0046872">
    <property type="term" value="F:metal ion binding"/>
    <property type="evidence" value="ECO:0007669"/>
    <property type="project" value="UniProtKB-KW"/>
</dbReference>
<protein>
    <recommendedName>
        <fullName evidence="6">DinB family protein</fullName>
    </recommendedName>
</protein>
<reference evidence="4" key="1">
    <citation type="submission" date="2020-08" db="EMBL/GenBank/DDBJ databases">
        <title>Whole genome shotgun sequence of Polymorphospora rubra NBRC 101157.</title>
        <authorList>
            <person name="Komaki H."/>
            <person name="Tamura T."/>
        </authorList>
    </citation>
    <scope>NUCLEOTIDE SEQUENCE</scope>
    <source>
        <strain evidence="4">NBRC 101157</strain>
    </source>
</reference>
<evidence type="ECO:0000313" key="4">
    <source>
        <dbReference type="EMBL" id="BCJ68231.1"/>
    </source>
</evidence>
<dbReference type="Proteomes" id="UP000680866">
    <property type="component" value="Chromosome"/>
</dbReference>
<dbReference type="EMBL" id="AP023359">
    <property type="protein sequence ID" value="BCJ68231.1"/>
    <property type="molecule type" value="Genomic_DNA"/>
</dbReference>
<dbReference type="RefSeq" id="WP_212817508.1">
    <property type="nucleotide sequence ID" value="NZ_AP023359.1"/>
</dbReference>
<feature type="binding site" evidence="3">
    <location>
        <position position="127"/>
    </location>
    <ligand>
        <name>a divalent metal cation</name>
        <dbReference type="ChEBI" id="CHEBI:60240"/>
    </ligand>
</feature>
<name>A0A810N3G8_9ACTN</name>
<keyword evidence="5" id="KW-1185">Reference proteome</keyword>